<dbReference type="InterPro" id="IPR027417">
    <property type="entry name" value="P-loop_NTPase"/>
</dbReference>
<dbReference type="InterPro" id="IPR003593">
    <property type="entry name" value="AAA+_ATPase"/>
</dbReference>
<organism evidence="7 8">
    <name type="scientific">Stappia albiluteola</name>
    <dbReference type="NCBI Taxonomy" id="2758565"/>
    <lineage>
        <taxon>Bacteria</taxon>
        <taxon>Pseudomonadati</taxon>
        <taxon>Pseudomonadota</taxon>
        <taxon>Alphaproteobacteria</taxon>
        <taxon>Hyphomicrobiales</taxon>
        <taxon>Stappiaceae</taxon>
        <taxon>Stappia</taxon>
    </lineage>
</organism>
<evidence type="ECO:0000259" key="6">
    <source>
        <dbReference type="SMART" id="SM00382"/>
    </source>
</evidence>
<keyword evidence="5" id="KW-0143">Chaperone</keyword>
<dbReference type="AlphaFoldDB" id="A0A839AFH7"/>
<evidence type="ECO:0000256" key="3">
    <source>
        <dbReference type="ARBA" id="ARBA00022801"/>
    </source>
</evidence>
<evidence type="ECO:0000313" key="7">
    <source>
        <dbReference type="EMBL" id="MBA5777642.1"/>
    </source>
</evidence>
<dbReference type="PANTHER" id="PTHR43087">
    <property type="entry name" value="LYSINE/ARGININE/ORNITHINE TRANSPORT SYSTEM KINASE"/>
    <property type="match status" value="1"/>
</dbReference>
<comment type="similarity">
    <text evidence="1">Belongs to the SIMIBI class G3E GTPase family. ArgK/MeaB subfamily.</text>
</comment>
<protein>
    <submittedName>
        <fullName evidence="7">Methylmalonyl Co-A mutase-associated GTPase MeaB</fullName>
    </submittedName>
</protein>
<dbReference type="EMBL" id="JACFXV010000053">
    <property type="protein sequence ID" value="MBA5777642.1"/>
    <property type="molecule type" value="Genomic_DNA"/>
</dbReference>
<dbReference type="SMART" id="SM00382">
    <property type="entry name" value="AAA"/>
    <property type="match status" value="1"/>
</dbReference>
<dbReference type="InterPro" id="IPR052040">
    <property type="entry name" value="GTPase/Isobutyryl-CoA_mutase"/>
</dbReference>
<dbReference type="NCBIfam" id="TIGR00750">
    <property type="entry name" value="lao"/>
    <property type="match status" value="1"/>
</dbReference>
<evidence type="ECO:0000256" key="4">
    <source>
        <dbReference type="ARBA" id="ARBA00023134"/>
    </source>
</evidence>
<accession>A0A839AFH7</accession>
<sequence>MKARPKTLEELRAGGKPALARMLSALETEEGGEELAAFLDASAKAANAHVIGLTGPPGVGKSTLTNALISSFRRQDLTVGVIAVDPSSQFTGGALLGDRTRLRTDPEDDGVFVRSMAARDRLGGLSDHAVAAVVVMSAVMDRVIVESVGIGQSEADVAFVADTVVLCIQPGSGDSLQFMKAGVMELPDVVAVTKSDMGALANRARADVEGALSLARLDDRLAVPEIVMVSATAGTGIDEVVDACNSHFRGLREAGILASRRETQHRRWVRDAIRQRFGSHGLAKSDIDAALDEAGGPFRAIRGLDGRLRS</sequence>
<evidence type="ECO:0000256" key="2">
    <source>
        <dbReference type="ARBA" id="ARBA00022741"/>
    </source>
</evidence>
<name>A0A839AFH7_9HYPH</name>
<dbReference type="InterPro" id="IPR005129">
    <property type="entry name" value="GTPase_ArgK"/>
</dbReference>
<keyword evidence="4" id="KW-0342">GTP-binding</keyword>
<comment type="caution">
    <text evidence="7">The sequence shown here is derived from an EMBL/GenBank/DDBJ whole genome shotgun (WGS) entry which is preliminary data.</text>
</comment>
<evidence type="ECO:0000256" key="5">
    <source>
        <dbReference type="ARBA" id="ARBA00023186"/>
    </source>
</evidence>
<dbReference type="Gene3D" id="3.40.50.300">
    <property type="entry name" value="P-loop containing nucleotide triphosphate hydrolases"/>
    <property type="match status" value="1"/>
</dbReference>
<evidence type="ECO:0000256" key="1">
    <source>
        <dbReference type="ARBA" id="ARBA00009625"/>
    </source>
</evidence>
<reference evidence="7 8" key="1">
    <citation type="submission" date="2020-07" db="EMBL/GenBank/DDBJ databases">
        <title>Stappia sp., F7233, whole genome shotgun sequencing project.</title>
        <authorList>
            <person name="Jiang S."/>
            <person name="Liu Z.W."/>
            <person name="Du Z.J."/>
        </authorList>
    </citation>
    <scope>NUCLEOTIDE SEQUENCE [LARGE SCALE GENOMIC DNA]</scope>
    <source>
        <strain evidence="7 8">F7233</strain>
    </source>
</reference>
<dbReference type="SUPFAM" id="SSF52540">
    <property type="entry name" value="P-loop containing nucleoside triphosphate hydrolases"/>
    <property type="match status" value="1"/>
</dbReference>
<dbReference type="Pfam" id="PF03308">
    <property type="entry name" value="MeaB"/>
    <property type="match status" value="1"/>
</dbReference>
<keyword evidence="3" id="KW-0378">Hydrolase</keyword>
<proteinExistence type="inferred from homology"/>
<keyword evidence="2" id="KW-0547">Nucleotide-binding</keyword>
<dbReference type="PANTHER" id="PTHR43087:SF1">
    <property type="entry name" value="LAO_AO TRANSPORT SYSTEM ATPASE"/>
    <property type="match status" value="1"/>
</dbReference>
<feature type="domain" description="AAA+ ATPase" evidence="6">
    <location>
        <begin position="47"/>
        <end position="227"/>
    </location>
</feature>
<dbReference type="GO" id="GO:0003924">
    <property type="term" value="F:GTPase activity"/>
    <property type="evidence" value="ECO:0007669"/>
    <property type="project" value="InterPro"/>
</dbReference>
<keyword evidence="8" id="KW-1185">Reference proteome</keyword>
<dbReference type="RefSeq" id="WP_182165156.1">
    <property type="nucleotide sequence ID" value="NZ_JACFXV010000053.1"/>
</dbReference>
<dbReference type="GO" id="GO:0005525">
    <property type="term" value="F:GTP binding"/>
    <property type="evidence" value="ECO:0007669"/>
    <property type="project" value="UniProtKB-KW"/>
</dbReference>
<gene>
    <name evidence="7" type="primary">meaB</name>
    <name evidence="7" type="ORF">H2509_10960</name>
</gene>
<evidence type="ECO:0000313" key="8">
    <source>
        <dbReference type="Proteomes" id="UP000541109"/>
    </source>
</evidence>
<dbReference type="Proteomes" id="UP000541109">
    <property type="component" value="Unassembled WGS sequence"/>
</dbReference>